<keyword evidence="4" id="KW-0325">Glycoprotein</keyword>
<evidence type="ECO:0000256" key="4">
    <source>
        <dbReference type="ARBA" id="ARBA00023180"/>
    </source>
</evidence>
<dbReference type="Pfam" id="PF09172">
    <property type="entry name" value="Vit_open_b-sht"/>
    <property type="match status" value="1"/>
</dbReference>
<dbReference type="Gene3D" id="2.30.230.10">
    <property type="entry name" value="Lipovitellin, beta-sheet shell regions, chain A"/>
    <property type="match status" value="2"/>
</dbReference>
<dbReference type="Pfam" id="PF01347">
    <property type="entry name" value="Vitellogenin_N"/>
    <property type="match status" value="2"/>
</dbReference>
<dbReference type="PROSITE" id="PS51211">
    <property type="entry name" value="VITELLOGENIN"/>
    <property type="match status" value="1"/>
</dbReference>
<gene>
    <name evidence="6" type="ORF">CTOB1V02_LOCUS10839</name>
</gene>
<dbReference type="EMBL" id="OB665508">
    <property type="protein sequence ID" value="CAD7233014.1"/>
    <property type="molecule type" value="Genomic_DNA"/>
</dbReference>
<dbReference type="OrthoDB" id="160294at2759"/>
<dbReference type="InterPro" id="IPR011030">
    <property type="entry name" value="Lipovitellin_superhlx_dom"/>
</dbReference>
<evidence type="ECO:0000256" key="1">
    <source>
        <dbReference type="ARBA" id="ARBA00022729"/>
    </source>
</evidence>
<dbReference type="InterPro" id="IPR015819">
    <property type="entry name" value="Lipid_transp_b-sht_shell"/>
</dbReference>
<name>A0A7R8ZVA5_9CRUS</name>
<reference evidence="6" key="1">
    <citation type="submission" date="2020-11" db="EMBL/GenBank/DDBJ databases">
        <authorList>
            <person name="Tran Van P."/>
        </authorList>
    </citation>
    <scope>NUCLEOTIDE SEQUENCE</scope>
</reference>
<organism evidence="6">
    <name type="scientific">Cyprideis torosa</name>
    <dbReference type="NCBI Taxonomy" id="163714"/>
    <lineage>
        <taxon>Eukaryota</taxon>
        <taxon>Metazoa</taxon>
        <taxon>Ecdysozoa</taxon>
        <taxon>Arthropoda</taxon>
        <taxon>Crustacea</taxon>
        <taxon>Oligostraca</taxon>
        <taxon>Ostracoda</taxon>
        <taxon>Podocopa</taxon>
        <taxon>Podocopida</taxon>
        <taxon>Cytherocopina</taxon>
        <taxon>Cytheroidea</taxon>
        <taxon>Cytherideidae</taxon>
        <taxon>Cyprideis</taxon>
    </lineage>
</organism>
<dbReference type="InterPro" id="IPR050733">
    <property type="entry name" value="Vitellogenin/Apolipophorin"/>
</dbReference>
<dbReference type="InterPro" id="IPR001747">
    <property type="entry name" value="Vitellogenin_N"/>
</dbReference>
<keyword evidence="1" id="KW-0732">Signal</keyword>
<evidence type="ECO:0000256" key="5">
    <source>
        <dbReference type="PROSITE-ProRule" id="PRU00557"/>
    </source>
</evidence>
<dbReference type="SMART" id="SM00638">
    <property type="entry name" value="LPD_N"/>
    <property type="match status" value="1"/>
</dbReference>
<dbReference type="SMART" id="SM01169">
    <property type="entry name" value="DUF1943"/>
    <property type="match status" value="1"/>
</dbReference>
<dbReference type="Gene3D" id="2.20.80.10">
    <property type="entry name" value="Lipovitellin-phosvitin complex, chain A, domain 4"/>
    <property type="match status" value="1"/>
</dbReference>
<evidence type="ECO:0000256" key="2">
    <source>
        <dbReference type="ARBA" id="ARBA00022761"/>
    </source>
</evidence>
<dbReference type="PANTHER" id="PTHR23345">
    <property type="entry name" value="VITELLOGENIN-RELATED"/>
    <property type="match status" value="1"/>
</dbReference>
<dbReference type="InterPro" id="IPR015816">
    <property type="entry name" value="Vitellinogen_b-sht_N"/>
</dbReference>
<keyword evidence="2" id="KW-0758">Storage protein</keyword>
<evidence type="ECO:0000313" key="6">
    <source>
        <dbReference type="EMBL" id="CAD7233014.1"/>
    </source>
</evidence>
<feature type="non-terminal residue" evidence="6">
    <location>
        <position position="1"/>
    </location>
</feature>
<dbReference type="SUPFAM" id="SSF56968">
    <property type="entry name" value="Lipovitellin-phosvitin complex, beta-sheet shell regions"/>
    <property type="match status" value="3"/>
</dbReference>
<comment type="caution">
    <text evidence="5">Lacks conserved residue(s) required for the propagation of feature annotation.</text>
</comment>
<dbReference type="GO" id="GO:0005319">
    <property type="term" value="F:lipid transporter activity"/>
    <property type="evidence" value="ECO:0007669"/>
    <property type="project" value="InterPro"/>
</dbReference>
<dbReference type="InterPro" id="IPR015255">
    <property type="entry name" value="Vitellinogen_open_b-sht"/>
</dbReference>
<accession>A0A7R8ZVA5</accession>
<protein>
    <submittedName>
        <fullName evidence="6">Uncharacterized protein</fullName>
    </submittedName>
</protein>
<sequence length="1586" mass="181730">AVSYATESWIPGQEYVYEYKTRTMTGIPSLKTQVSGLGLRSKIVVQPKSPNELVVKMTKIEIARAENQIFSDSWSTINRPRAAAYATESWIPGQEYVYEYKTRTMTGIPSLKTQVSGLGLRSKIVVQPKSPNELVVKMTKIEIARAENQIFSDSWSTWRRELPLSYSPLESSQGLSIPFKVNMKEGQVQSIETSETEPVWCVNIKRALASQLSLNVLKISGNHAYNINNEISKEPEEFYTVEEPSVTGECKIYYTIVPLPDFIARSEERDLSPALKSEVGDRPAFIVTKTKDFTFCKDKPAFIHSSVVDENERGSSPADSQHKRFSSRTSVTRYLIRGKLMDKFVVERVWTEGEYIVRPFATNTESIFITSNQTLVLEKKEPLSNRLPEPSNMVRKSLVFEFIQQIPVGGTYVPRDEKFNTFKPQGNEYLNGEEYRNERSPYPMMNPMWKSNSQRYVEPISPKSRHYPKLTKAPSTVAESGERVPVQNVIQQIQELLQKVENNLESWEQQSQKEPQIKMLQVARALKLKILSREIQGERAAQLIMVFPATVKTPTPDLLRELVQLVKGTKPFDQKQVWYTALLSIATLINRACIDKNTRRHNWSVSPVNERPYCTRKDAEILLPYLKEQLDQTNDTSKLIVLVQAIGNLGIEESYPLLRPFITGKVEVAKQVRVKAIFAVSHLFENSLRSLITQVQSTLMPIFSSPLEPTEVRLAAYVAILKSRPDEAFFTEVATSTWFEPSQHVAQFVTSSLEALANCTFPTHVNISRKATMALPLAKKFNLGVQYSRHVINSHIIPERRIGSMLTWTHLRAKWSLIPENIYMSLKNHLKGFDVPFFEGSLHSQGTQSLMNHLFGPAKFEGLPSDSVVTAGKDYPTQVNLWMKFMGNMERMITADILQEWGREGFVEYTSGNEYIVNYQKALPLQDTVIAFPVDSGLPIYVSKKTPLFISIRGSVQLKMDMERDSMEFPHQANLKLNLKPLISISHVIEAGISSPLTNENFISGHKTSFHAFLPGHLEIQYRNKEVEIVAERQHELPSKIELIAIKSTPFTGRTEFYNFVSKNLKPIEVQKESNYEKFELKSLEKSLGLVLQADVKMDQPLIDFAGLYNLLKPHTVLTAIQFVTVPETLKKIEYNLKLDLSRSETKALKAKIYYSSERTTFSLKNFEEEERLEKQYYKEKKTEYYNQHSDQSHAYFTSPELALPELQYLQYERKLLNRSDIHSGLASGNKNEELSVRNESYSQVSSVHTEVILEGSASRRYRSSIVMSRSPDQTQQQLSVMIERESSTFHSHWFLRANSQFKFPLVPMKRELMLETHMNALGFVSVKYGTPAKESSLTARFGLRQTKEWRKHIQECDNSRECSKHEHEGVPFSCNCLRARRKAQSLNWMAVEIESHNTPSTLKNLTLHFDDFLKAVYYHHMTNKRFEVQNPTDKVKIVLEIKPVISGVPYPILDVYMYKPNENTFWEGLKVSPLAEAFLPLSAKRSSREKAVNTIMGYQYTRDIKIPEKEELAGWMRFPQTGDDFIEGDIKIPELSKFKKEEASEGARGALNFNSYPWSRWPANTVAYTISPVFCELDTEDLHYK</sequence>
<keyword evidence="3" id="KW-1015">Disulfide bond</keyword>
<dbReference type="GO" id="GO:0045735">
    <property type="term" value="F:nutrient reservoir activity"/>
    <property type="evidence" value="ECO:0007669"/>
    <property type="project" value="UniProtKB-KW"/>
</dbReference>
<evidence type="ECO:0000256" key="3">
    <source>
        <dbReference type="ARBA" id="ARBA00023157"/>
    </source>
</evidence>
<proteinExistence type="predicted"/>
<dbReference type="PANTHER" id="PTHR23345:SF15">
    <property type="entry name" value="VITELLOGENIN 1-RELATED"/>
    <property type="match status" value="1"/>
</dbReference>
<dbReference type="Gene3D" id="1.25.10.20">
    <property type="entry name" value="Vitellinogen, superhelical"/>
    <property type="match status" value="1"/>
</dbReference>
<dbReference type="SUPFAM" id="SSF48431">
    <property type="entry name" value="Lipovitellin-phosvitin complex, superhelical domain"/>
    <property type="match status" value="1"/>
</dbReference>